<dbReference type="AlphaFoldDB" id="A0A089RVZ3"/>
<dbReference type="KEGG" id="lsj:LSJ_1083"/>
<evidence type="ECO:0000256" key="1">
    <source>
        <dbReference type="SAM" id="Phobius"/>
    </source>
</evidence>
<dbReference type="EMBL" id="CP007646">
    <property type="protein sequence ID" value="AIR10757.1"/>
    <property type="molecule type" value="Genomic_DNA"/>
</dbReference>
<dbReference type="EMBL" id="CP114509">
    <property type="protein sequence ID" value="WHS18313.1"/>
    <property type="molecule type" value="Genomic_DNA"/>
</dbReference>
<gene>
    <name evidence="2" type="ORF">LSJ_1083</name>
    <name evidence="3" type="ORF">O2U02_03585</name>
</gene>
<dbReference type="Proteomes" id="UP000029488">
    <property type="component" value="Chromosome"/>
</dbReference>
<evidence type="ECO:0000313" key="4">
    <source>
        <dbReference type="Proteomes" id="UP000029488"/>
    </source>
</evidence>
<proteinExistence type="predicted"/>
<dbReference type="RefSeq" id="WP_003700511.1">
    <property type="nucleotide sequence ID" value="NZ_CAKMBQ010000001.1"/>
</dbReference>
<reference evidence="3 5" key="2">
    <citation type="submission" date="2022-12" db="EMBL/GenBank/DDBJ databases">
        <title>Assessment of beneficial effects and identification of host adaptation-associated genes of Ligilactobacillus salivarius isolated from Meles meles.</title>
        <authorList>
            <person name="Wang Y."/>
        </authorList>
    </citation>
    <scope>NUCLEOTIDE SEQUENCE [LARGE SCALE GENOMIC DNA]</scope>
    <source>
        <strain evidence="3 5">S35</strain>
    </source>
</reference>
<feature type="transmembrane region" description="Helical" evidence="1">
    <location>
        <begin position="61"/>
        <end position="79"/>
    </location>
</feature>
<keyword evidence="1" id="KW-0472">Membrane</keyword>
<feature type="transmembrane region" description="Helical" evidence="1">
    <location>
        <begin position="36"/>
        <end position="55"/>
    </location>
</feature>
<organism evidence="2 4">
    <name type="scientific">Ligilactobacillus salivarius</name>
    <dbReference type="NCBI Taxonomy" id="1624"/>
    <lineage>
        <taxon>Bacteria</taxon>
        <taxon>Bacillati</taxon>
        <taxon>Bacillota</taxon>
        <taxon>Bacilli</taxon>
        <taxon>Lactobacillales</taxon>
        <taxon>Lactobacillaceae</taxon>
        <taxon>Ligilactobacillus</taxon>
    </lineage>
</organism>
<protein>
    <recommendedName>
        <fullName evidence="6">Na+-transporting malonate decarboxylase, carboxybiotin decarboxylase subunit, madB</fullName>
    </recommendedName>
</protein>
<reference evidence="2 4" key="1">
    <citation type="journal article" date="2014" name="BMC Genomics">
        <title>Unusual genome complexity in Lactobacillus salivarius JCM1046.</title>
        <authorList>
            <person name="Raftis E.J."/>
            <person name="Forde B.M."/>
            <person name="Claesson M.J."/>
            <person name="O'Toole P.W."/>
        </authorList>
    </citation>
    <scope>NUCLEOTIDE SEQUENCE [LARGE SCALE GENOMIC DNA]</scope>
    <source>
        <strain evidence="2 4">JCM1046</strain>
    </source>
</reference>
<evidence type="ECO:0000313" key="3">
    <source>
        <dbReference type="EMBL" id="WHS18313.1"/>
    </source>
</evidence>
<keyword evidence="1" id="KW-1133">Transmembrane helix</keyword>
<keyword evidence="1" id="KW-0812">Transmembrane</keyword>
<sequence length="85" mass="9134">MMLFGHILFGTMALIGAFLLEVGFRKDFQELNLIQRLGIIFTIVGMFATVAMGIYLAGNVLSAAFVAVIGILLVGFLVVPSKAKN</sequence>
<dbReference type="Proteomes" id="UP001224533">
    <property type="component" value="Chromosome"/>
</dbReference>
<evidence type="ECO:0000313" key="5">
    <source>
        <dbReference type="Proteomes" id="UP001224533"/>
    </source>
</evidence>
<evidence type="ECO:0000313" key="2">
    <source>
        <dbReference type="EMBL" id="AIR10757.1"/>
    </source>
</evidence>
<name>A0A089RVZ3_9LACO</name>
<accession>A0A089RVZ3</accession>
<feature type="transmembrane region" description="Helical" evidence="1">
    <location>
        <begin position="6"/>
        <end position="24"/>
    </location>
</feature>
<evidence type="ECO:0008006" key="6">
    <source>
        <dbReference type="Google" id="ProtNLM"/>
    </source>
</evidence>